<keyword evidence="3" id="KW-0862">Zinc</keyword>
<keyword evidence="2" id="KW-0479">Metal-binding</keyword>
<evidence type="ECO:0000256" key="1">
    <source>
        <dbReference type="ARBA" id="ARBA00001947"/>
    </source>
</evidence>
<reference evidence="6 7" key="1">
    <citation type="submission" date="2017-03" db="EMBL/GenBank/DDBJ databases">
        <title>Genomes of endolithic fungi from Antarctica.</title>
        <authorList>
            <person name="Coleine C."/>
            <person name="Masonjones S."/>
            <person name="Stajich J.E."/>
        </authorList>
    </citation>
    <scope>NUCLEOTIDE SEQUENCE [LARGE SCALE GENOMIC DNA]</scope>
    <source>
        <strain evidence="6 7">CCFEE 5187</strain>
    </source>
</reference>
<evidence type="ECO:0000256" key="2">
    <source>
        <dbReference type="ARBA" id="ARBA00022723"/>
    </source>
</evidence>
<dbReference type="EMBL" id="NAJN01000298">
    <property type="protein sequence ID" value="TKA75351.1"/>
    <property type="molecule type" value="Genomic_DNA"/>
</dbReference>
<evidence type="ECO:0000259" key="5">
    <source>
        <dbReference type="Pfam" id="PF08240"/>
    </source>
</evidence>
<dbReference type="InterPro" id="IPR013154">
    <property type="entry name" value="ADH-like_N"/>
</dbReference>
<keyword evidence="7" id="KW-1185">Reference proteome</keyword>
<protein>
    <recommendedName>
        <fullName evidence="5">Alcohol dehydrogenase-like N-terminal domain-containing protein</fullName>
    </recommendedName>
</protein>
<feature type="region of interest" description="Disordered" evidence="4">
    <location>
        <begin position="51"/>
        <end position="73"/>
    </location>
</feature>
<dbReference type="AlphaFoldDB" id="A0A4U0XGK3"/>
<name>A0A4U0XGK3_9PEZI</name>
<organism evidence="6 7">
    <name type="scientific">Cryomyces minteri</name>
    <dbReference type="NCBI Taxonomy" id="331657"/>
    <lineage>
        <taxon>Eukaryota</taxon>
        <taxon>Fungi</taxon>
        <taxon>Dikarya</taxon>
        <taxon>Ascomycota</taxon>
        <taxon>Pezizomycotina</taxon>
        <taxon>Dothideomycetes</taxon>
        <taxon>Dothideomycetes incertae sedis</taxon>
        <taxon>Cryomyces</taxon>
    </lineage>
</organism>
<dbReference type="Pfam" id="PF08240">
    <property type="entry name" value="ADH_N"/>
    <property type="match status" value="1"/>
</dbReference>
<dbReference type="GO" id="GO:0046872">
    <property type="term" value="F:metal ion binding"/>
    <property type="evidence" value="ECO:0007669"/>
    <property type="project" value="UniProtKB-KW"/>
</dbReference>
<dbReference type="SUPFAM" id="SSF51735">
    <property type="entry name" value="NAD(P)-binding Rossmann-fold domains"/>
    <property type="match status" value="1"/>
</dbReference>
<dbReference type="InterPro" id="IPR011032">
    <property type="entry name" value="GroES-like_sf"/>
</dbReference>
<proteinExistence type="predicted"/>
<dbReference type="PANTHER" id="PTHR42813:SF1">
    <property type="entry name" value="DEHYDROGENASE, PUTATIVE (AFU_ORTHOLOGUE AFUA_5G03930)-RELATED"/>
    <property type="match status" value="1"/>
</dbReference>
<dbReference type="Proteomes" id="UP000308768">
    <property type="component" value="Unassembled WGS sequence"/>
</dbReference>
<feature type="domain" description="Alcohol dehydrogenase-like N-terminal" evidence="5">
    <location>
        <begin position="103"/>
        <end position="163"/>
    </location>
</feature>
<dbReference type="Gene3D" id="3.90.180.10">
    <property type="entry name" value="Medium-chain alcohol dehydrogenases, catalytic domain"/>
    <property type="match status" value="2"/>
</dbReference>
<dbReference type="PANTHER" id="PTHR42813">
    <property type="entry name" value="ZINC-TYPE ALCOHOL DEHYDROGENASE-LIKE"/>
    <property type="match status" value="1"/>
</dbReference>
<comment type="caution">
    <text evidence="6">The sequence shown here is derived from an EMBL/GenBank/DDBJ whole genome shotgun (WGS) entry which is preliminary data.</text>
</comment>
<comment type="cofactor">
    <cofactor evidence="1">
        <name>Zn(2+)</name>
        <dbReference type="ChEBI" id="CHEBI:29105"/>
    </cofactor>
</comment>
<evidence type="ECO:0000256" key="3">
    <source>
        <dbReference type="ARBA" id="ARBA00022833"/>
    </source>
</evidence>
<dbReference type="Gene3D" id="3.40.50.720">
    <property type="entry name" value="NAD(P)-binding Rossmann-like Domain"/>
    <property type="match status" value="1"/>
</dbReference>
<accession>A0A4U0XGK3</accession>
<sequence length="304" mass="34066">MSRSQAPQIVCSTSDVSLPQGCGIDDALANGLATNRKHRIGARGSNHKHLLANKAEEKLGDQSTATTSKPESRPNETILVLRWYGNEDMRVEEVPLPAITEPADVNRKVTGTTVCRSDLHLYHKEIVQLQKGEILGDEWTGIVDEVKAAVERVKKGDKVVTSFQSRKLLPFSILSEFLHFLHAQPVCFLVSRLDSNEMVNAALLACRKFGIIALVADYAVMTNQFLIGTLMEKGITLRGTGQASVQKYWHELLKKVESGEFDSTIILTLRFKTDDFSELYDTFEGKKHDVIKTFMQMRFSRPRS</sequence>
<dbReference type="InterPro" id="IPR036291">
    <property type="entry name" value="NAD(P)-bd_dom_sf"/>
</dbReference>
<dbReference type="STRING" id="331657.A0A4U0XGK3"/>
<gene>
    <name evidence="6" type="ORF">B0A49_04525</name>
</gene>
<evidence type="ECO:0000256" key="4">
    <source>
        <dbReference type="SAM" id="MobiDB-lite"/>
    </source>
</evidence>
<evidence type="ECO:0000313" key="6">
    <source>
        <dbReference type="EMBL" id="TKA75351.1"/>
    </source>
</evidence>
<dbReference type="SUPFAM" id="SSF50129">
    <property type="entry name" value="GroES-like"/>
    <property type="match status" value="1"/>
</dbReference>
<evidence type="ECO:0000313" key="7">
    <source>
        <dbReference type="Proteomes" id="UP000308768"/>
    </source>
</evidence>
<dbReference type="OrthoDB" id="3941538at2759"/>